<feature type="signal peptide" evidence="1">
    <location>
        <begin position="1"/>
        <end position="21"/>
    </location>
</feature>
<name>A0AAW7CPW5_9GAMM</name>
<evidence type="ECO:0000313" key="3">
    <source>
        <dbReference type="Proteomes" id="UP001224739"/>
    </source>
</evidence>
<evidence type="ECO:0000256" key="1">
    <source>
        <dbReference type="SAM" id="SignalP"/>
    </source>
</evidence>
<proteinExistence type="predicted"/>
<dbReference type="Proteomes" id="UP001224739">
    <property type="component" value="Unassembled WGS sequence"/>
</dbReference>
<accession>A0AAW7CPW5</accession>
<dbReference type="EMBL" id="JASVWL010000001">
    <property type="protein sequence ID" value="MDL5353599.1"/>
    <property type="molecule type" value="Genomic_DNA"/>
</dbReference>
<feature type="chain" id="PRO_5043611135" description="Type 1 fimbrial protein" evidence="1">
    <location>
        <begin position="22"/>
        <end position="103"/>
    </location>
</feature>
<evidence type="ECO:0000313" key="2">
    <source>
        <dbReference type="EMBL" id="MDL5353599.1"/>
    </source>
</evidence>
<dbReference type="RefSeq" id="WP_109397976.1">
    <property type="nucleotide sequence ID" value="NZ_JAIKTY010000457.1"/>
</dbReference>
<organism evidence="2 3">
    <name type="scientific">Proteus faecis</name>
    <dbReference type="NCBI Taxonomy" id="2050967"/>
    <lineage>
        <taxon>Bacteria</taxon>
        <taxon>Pseudomonadati</taxon>
        <taxon>Pseudomonadota</taxon>
        <taxon>Gammaproteobacteria</taxon>
        <taxon>Enterobacterales</taxon>
        <taxon>Morganellaceae</taxon>
        <taxon>Proteus</taxon>
    </lineage>
</organism>
<dbReference type="AlphaFoldDB" id="A0AAW7CPW5"/>
<dbReference type="GeneID" id="83611252"/>
<comment type="caution">
    <text evidence="2">The sequence shown here is derived from an EMBL/GenBank/DDBJ whole genome shotgun (WGS) entry which is preliminary data.</text>
</comment>
<gene>
    <name evidence="2" type="ORF">QSH02_01920</name>
</gene>
<protein>
    <recommendedName>
        <fullName evidence="4">Type 1 fimbrial protein</fullName>
    </recommendedName>
</protein>
<sequence>MKKNFIIGMCLTLLLSLPAMANNNKTIGSGTITFIGSIVDGNCITDSVGNTFKANCWNGTEMEETLHKIEANKTFNAQLGENKGSININWIKENVGIMDIVYY</sequence>
<evidence type="ECO:0008006" key="4">
    <source>
        <dbReference type="Google" id="ProtNLM"/>
    </source>
</evidence>
<keyword evidence="1" id="KW-0732">Signal</keyword>
<reference evidence="2" key="1">
    <citation type="submission" date="2023-06" db="EMBL/GenBank/DDBJ databases">
        <title>Acute promotion of culturable opportunistic pathogens and persistent increase of antibiotic resistance following antibiotic exposure in mouse gut microbiota.</title>
        <authorList>
            <person name="Li L."/>
            <person name="Wang B."/>
            <person name="Sun Y."/>
            <person name="Wang M."/>
            <person name="Xu H."/>
        </authorList>
    </citation>
    <scope>NUCLEOTIDE SEQUENCE</scope>
    <source>
        <strain evidence="2">EPA10_1</strain>
    </source>
</reference>